<protein>
    <submittedName>
        <fullName evidence="2">Uncharacterized protein</fullName>
    </submittedName>
</protein>
<accession>A0ABD3TLX8</accession>
<proteinExistence type="predicted"/>
<feature type="compositionally biased region" description="Basic and acidic residues" evidence="1">
    <location>
        <begin position="12"/>
        <end position="25"/>
    </location>
</feature>
<feature type="region of interest" description="Disordered" evidence="1">
    <location>
        <begin position="1"/>
        <end position="134"/>
    </location>
</feature>
<dbReference type="AlphaFoldDB" id="A0ABD3TLX8"/>
<evidence type="ECO:0000313" key="2">
    <source>
        <dbReference type="EMBL" id="KAL3837313.1"/>
    </source>
</evidence>
<name>A0ABD3TLX8_SINWO</name>
<evidence type="ECO:0000313" key="3">
    <source>
        <dbReference type="Proteomes" id="UP001634394"/>
    </source>
</evidence>
<dbReference type="Proteomes" id="UP001634394">
    <property type="component" value="Unassembled WGS sequence"/>
</dbReference>
<feature type="compositionally biased region" description="Low complexity" evidence="1">
    <location>
        <begin position="87"/>
        <end position="96"/>
    </location>
</feature>
<dbReference type="EMBL" id="JBJQND010000018">
    <property type="protein sequence ID" value="KAL3837313.1"/>
    <property type="molecule type" value="Genomic_DNA"/>
</dbReference>
<organism evidence="2 3">
    <name type="scientific">Sinanodonta woodiana</name>
    <name type="common">Chinese pond mussel</name>
    <name type="synonym">Anodonta woodiana</name>
    <dbReference type="NCBI Taxonomy" id="1069815"/>
    <lineage>
        <taxon>Eukaryota</taxon>
        <taxon>Metazoa</taxon>
        <taxon>Spiralia</taxon>
        <taxon>Lophotrochozoa</taxon>
        <taxon>Mollusca</taxon>
        <taxon>Bivalvia</taxon>
        <taxon>Autobranchia</taxon>
        <taxon>Heteroconchia</taxon>
        <taxon>Palaeoheterodonta</taxon>
        <taxon>Unionida</taxon>
        <taxon>Unionoidea</taxon>
        <taxon>Unionidae</taxon>
        <taxon>Unioninae</taxon>
        <taxon>Sinanodonta</taxon>
    </lineage>
</organism>
<reference evidence="2 3" key="1">
    <citation type="submission" date="2024-11" db="EMBL/GenBank/DDBJ databases">
        <title>Chromosome-level genome assembly of the freshwater bivalve Anodonta woodiana.</title>
        <authorList>
            <person name="Chen X."/>
        </authorList>
    </citation>
    <scope>NUCLEOTIDE SEQUENCE [LARGE SCALE GENOMIC DNA]</scope>
    <source>
        <strain evidence="2">MN2024</strain>
        <tissue evidence="2">Gills</tissue>
    </source>
</reference>
<gene>
    <name evidence="2" type="ORF">ACJMK2_022679</name>
</gene>
<comment type="caution">
    <text evidence="2">The sequence shown here is derived from an EMBL/GenBank/DDBJ whole genome shotgun (WGS) entry which is preliminary data.</text>
</comment>
<sequence length="134" mass="15402">MSWLKFWGKKSSSKDGKSDLKRTDSWNEEIPWQADGDKDKNSRLRHTMSISRSGRFKQKSKTRSAIIDKPELFRGTGNDNKNMSEDTSSQSQSASTKRPKEQSWSPKNTCRDQRHQQLPGMHFDSHKTSQATAL</sequence>
<evidence type="ECO:0000256" key="1">
    <source>
        <dbReference type="SAM" id="MobiDB-lite"/>
    </source>
</evidence>
<keyword evidence="3" id="KW-1185">Reference proteome</keyword>